<dbReference type="OrthoDB" id="2112208at2"/>
<gene>
    <name evidence="1" type="ORF">SAMN06265827_11259</name>
</gene>
<dbReference type="EMBL" id="OBDZ01000012">
    <property type="protein sequence ID" value="SNY28832.1"/>
    <property type="molecule type" value="Genomic_DNA"/>
</dbReference>
<accession>A0A285GZ91</accession>
<name>A0A285GZ91_9FIRM</name>
<proteinExistence type="predicted"/>
<protein>
    <submittedName>
        <fullName evidence="1">Uncharacterized protein</fullName>
    </submittedName>
</protein>
<reference evidence="2" key="1">
    <citation type="submission" date="2017-09" db="EMBL/GenBank/DDBJ databases">
        <authorList>
            <person name="Varghese N."/>
            <person name="Submissions S."/>
        </authorList>
    </citation>
    <scope>NUCLEOTIDE SEQUENCE [LARGE SCALE GENOMIC DNA]</scope>
    <source>
        <strain evidence="2">MSL47</strain>
    </source>
</reference>
<keyword evidence="2" id="KW-1185">Reference proteome</keyword>
<dbReference type="RefSeq" id="WP_097017844.1">
    <property type="nucleotide sequence ID" value="NZ_OBDZ01000012.1"/>
</dbReference>
<dbReference type="Proteomes" id="UP000219573">
    <property type="component" value="Unassembled WGS sequence"/>
</dbReference>
<sequence>MEEIRLEDCGSCIKSLKKLLNKIKDTNEEVTIIIQSGEDCCDFTGCICEINDCFLVLVDGDNICVKTYILLDKICAVIHPAKGCHRC</sequence>
<evidence type="ECO:0000313" key="2">
    <source>
        <dbReference type="Proteomes" id="UP000219573"/>
    </source>
</evidence>
<dbReference type="AlphaFoldDB" id="A0A285GZ91"/>
<organism evidence="1 2">
    <name type="scientific">Orenia metallireducens</name>
    <dbReference type="NCBI Taxonomy" id="1413210"/>
    <lineage>
        <taxon>Bacteria</taxon>
        <taxon>Bacillati</taxon>
        <taxon>Bacillota</taxon>
        <taxon>Clostridia</taxon>
        <taxon>Halanaerobiales</taxon>
        <taxon>Halobacteroidaceae</taxon>
        <taxon>Orenia</taxon>
    </lineage>
</organism>
<evidence type="ECO:0000313" key="1">
    <source>
        <dbReference type="EMBL" id="SNY28832.1"/>
    </source>
</evidence>